<dbReference type="GO" id="GO:0003677">
    <property type="term" value="F:DNA binding"/>
    <property type="evidence" value="ECO:0007669"/>
    <property type="project" value="InterPro"/>
</dbReference>
<reference evidence="2 3" key="1">
    <citation type="submission" date="2016-10" db="EMBL/GenBank/DDBJ databases">
        <authorList>
            <person name="de Groot N.N."/>
        </authorList>
    </citation>
    <scope>NUCLEOTIDE SEQUENCE [LARGE SCALE GENOMIC DNA]</scope>
    <source>
        <strain evidence="2 3">DSM 27078</strain>
    </source>
</reference>
<dbReference type="AlphaFoldDB" id="A0A1H9AUL0"/>
<dbReference type="EMBL" id="FOEI01000002">
    <property type="protein sequence ID" value="SEP80225.1"/>
    <property type="molecule type" value="Genomic_DNA"/>
</dbReference>
<evidence type="ECO:0000313" key="3">
    <source>
        <dbReference type="Proteomes" id="UP000198648"/>
    </source>
</evidence>
<proteinExistence type="predicted"/>
<feature type="transmembrane region" description="Helical" evidence="1">
    <location>
        <begin position="94"/>
        <end position="113"/>
    </location>
</feature>
<dbReference type="STRING" id="1299341.SAMN05444005_102339"/>
<feature type="transmembrane region" description="Helical" evidence="1">
    <location>
        <begin position="31"/>
        <end position="51"/>
    </location>
</feature>
<keyword evidence="1" id="KW-0472">Membrane</keyword>
<organism evidence="2 3">
    <name type="scientific">Flavobacterium urocaniciphilum</name>
    <dbReference type="NCBI Taxonomy" id="1299341"/>
    <lineage>
        <taxon>Bacteria</taxon>
        <taxon>Pseudomonadati</taxon>
        <taxon>Bacteroidota</taxon>
        <taxon>Flavobacteriia</taxon>
        <taxon>Flavobacteriales</taxon>
        <taxon>Flavobacteriaceae</taxon>
        <taxon>Flavobacterium</taxon>
    </lineage>
</organism>
<keyword evidence="1" id="KW-1133">Transmembrane helix</keyword>
<name>A0A1H9AUL0_9FLAO</name>
<protein>
    <submittedName>
        <fullName evidence="2">Uncharacterized protein</fullName>
    </submittedName>
</protein>
<keyword evidence="3" id="KW-1185">Reference proteome</keyword>
<feature type="transmembrane region" description="Helical" evidence="1">
    <location>
        <begin position="6"/>
        <end position="24"/>
    </location>
</feature>
<dbReference type="SUPFAM" id="SSF46894">
    <property type="entry name" value="C-terminal effector domain of the bipartite response regulators"/>
    <property type="match status" value="1"/>
</dbReference>
<gene>
    <name evidence="2" type="ORF">SAMN05444005_102339</name>
</gene>
<feature type="transmembrane region" description="Helical" evidence="1">
    <location>
        <begin position="204"/>
        <end position="228"/>
    </location>
</feature>
<feature type="transmembrane region" description="Helical" evidence="1">
    <location>
        <begin position="133"/>
        <end position="151"/>
    </location>
</feature>
<evidence type="ECO:0000313" key="2">
    <source>
        <dbReference type="EMBL" id="SEP80225.1"/>
    </source>
</evidence>
<dbReference type="Proteomes" id="UP000198648">
    <property type="component" value="Unassembled WGS sequence"/>
</dbReference>
<evidence type="ECO:0000256" key="1">
    <source>
        <dbReference type="SAM" id="Phobius"/>
    </source>
</evidence>
<dbReference type="GO" id="GO:0006355">
    <property type="term" value="P:regulation of DNA-templated transcription"/>
    <property type="evidence" value="ECO:0007669"/>
    <property type="project" value="InterPro"/>
</dbReference>
<accession>A0A1H9AUL0</accession>
<feature type="transmembrane region" description="Helical" evidence="1">
    <location>
        <begin position="63"/>
        <end position="82"/>
    </location>
</feature>
<dbReference type="InterPro" id="IPR016032">
    <property type="entry name" value="Sig_transdc_resp-reg_C-effctor"/>
</dbReference>
<keyword evidence="1" id="KW-0812">Transmembrane</keyword>
<feature type="transmembrane region" description="Helical" evidence="1">
    <location>
        <begin position="171"/>
        <end position="192"/>
    </location>
</feature>
<sequence>MFISHLTFIFSAIGFLLFIIKSYRQTDFERFLTLFSYLYFSLSGMWLYLNFYSNTTNYLFDLYGAVSENIALLVPVLIVYLFNKKTVNYSIYKYLGFVLLVGFVFFGIQYFIASGSENKLIFDRSNSNLIYNVYIQLGYDFILFGVFLIGLRKIKSDLSTELFDGIYKKVFLILFIAYYCQDILYFLMVLFLMKNTNFEYGEYITLFLNLLISVLIITLALYTNWLFVLNKIKRGWEKVNIEQQKNELQVFSFDLKSNPKDVKSWNDFKQVYAEEFKDIIVEVEKIEFLSKTEKLYAAFQPFELSHKDIASLLSVSLRTVGTNFYRLRLKLKENNFDEDFPYHEKKTTI</sequence>